<dbReference type="Pfam" id="PF26353">
    <property type="entry name" value="YhfM"/>
    <property type="match status" value="1"/>
</dbReference>
<protein>
    <recommendedName>
        <fullName evidence="2">YhfM-like domain-containing protein</fullName>
    </recommendedName>
</protein>
<sequence>MKAKKLPLLILITLFIFTSSLSGCTVIDELKIKTGMKNTDFEYIKEKKVDRIVIQSTRDKGFRFLVNDTDVIKDIYDILSKAKKVTEKTDLDPDYIFEIHMGDEVKSFYYVTGFNENKEGNFYDDNNIYKISTRLDNDIIQNLSFIRKPREFKNIYYDSTLTALSEHKDLLNQGNKKVGIDILGDIDCAKYLLSVEIEDFKRRLKEIIPNSEIMNHNREDFDIIVSVRNYGYKTTTYKTIIKIENKQDHSENKFYVDGKYNNSWNIEVFDKMPDSWK</sequence>
<dbReference type="EMBL" id="WHJC01000001">
    <property type="protein sequence ID" value="MPQ42204.1"/>
    <property type="molecule type" value="Genomic_DNA"/>
</dbReference>
<feature type="chain" id="PRO_5039259296" description="YhfM-like domain-containing protein" evidence="1">
    <location>
        <begin position="24"/>
        <end position="277"/>
    </location>
</feature>
<accession>A0A6I1MH96</accession>
<evidence type="ECO:0000313" key="3">
    <source>
        <dbReference type="EMBL" id="MPQ42204.1"/>
    </source>
</evidence>
<evidence type="ECO:0000259" key="2">
    <source>
        <dbReference type="Pfam" id="PF26353"/>
    </source>
</evidence>
<dbReference type="InterPro" id="IPR058780">
    <property type="entry name" value="YhfM-like_dom"/>
</dbReference>
<keyword evidence="4" id="KW-1185">Reference proteome</keyword>
<comment type="caution">
    <text evidence="3">The sequence shown here is derived from an EMBL/GenBank/DDBJ whole genome shotgun (WGS) entry which is preliminary data.</text>
</comment>
<evidence type="ECO:0000313" key="4">
    <source>
        <dbReference type="Proteomes" id="UP000430345"/>
    </source>
</evidence>
<reference evidence="3 4" key="1">
    <citation type="submission" date="2019-10" db="EMBL/GenBank/DDBJ databases">
        <title>The Genome Sequence of Clostridium tarantellae Isolated from Fish Brain.</title>
        <authorList>
            <person name="Bano L."/>
            <person name="Kiel M."/>
            <person name="Sales G."/>
            <person name="Doxey A.C."/>
            <person name="Mansfield M.J."/>
            <person name="Schiavone M."/>
            <person name="Rossetto O."/>
            <person name="Pirazzini M."/>
            <person name="Dobrindt U."/>
            <person name="Montecucco C."/>
        </authorList>
    </citation>
    <scope>NUCLEOTIDE SEQUENCE [LARGE SCALE GENOMIC DNA]</scope>
    <source>
        <strain evidence="3 4">DSM 3997</strain>
    </source>
</reference>
<dbReference type="AlphaFoldDB" id="A0A6I1MH96"/>
<feature type="signal peptide" evidence="1">
    <location>
        <begin position="1"/>
        <end position="23"/>
    </location>
</feature>
<dbReference type="PROSITE" id="PS51257">
    <property type="entry name" value="PROKAR_LIPOPROTEIN"/>
    <property type="match status" value="1"/>
</dbReference>
<name>A0A6I1MH96_9CLOT</name>
<dbReference type="RefSeq" id="WP_152886640.1">
    <property type="nucleotide sequence ID" value="NZ_WHJC01000001.1"/>
</dbReference>
<organism evidence="3 4">
    <name type="scientific">Clostridium tarantellae</name>
    <dbReference type="NCBI Taxonomy" id="39493"/>
    <lineage>
        <taxon>Bacteria</taxon>
        <taxon>Bacillati</taxon>
        <taxon>Bacillota</taxon>
        <taxon>Clostridia</taxon>
        <taxon>Eubacteriales</taxon>
        <taxon>Clostridiaceae</taxon>
        <taxon>Clostridium</taxon>
    </lineage>
</organism>
<feature type="domain" description="YhfM-like" evidence="2">
    <location>
        <begin position="45"/>
        <end position="149"/>
    </location>
</feature>
<dbReference type="Proteomes" id="UP000430345">
    <property type="component" value="Unassembled WGS sequence"/>
</dbReference>
<evidence type="ECO:0000256" key="1">
    <source>
        <dbReference type="SAM" id="SignalP"/>
    </source>
</evidence>
<gene>
    <name evidence="3" type="ORF">GBZ86_00295</name>
</gene>
<proteinExistence type="predicted"/>
<keyword evidence="1" id="KW-0732">Signal</keyword>
<dbReference type="OrthoDB" id="1931871at2"/>